<keyword evidence="1" id="KW-0472">Membrane</keyword>
<dbReference type="AlphaFoldDB" id="A0A1I5MAR9"/>
<evidence type="ECO:0000313" key="2">
    <source>
        <dbReference type="EMBL" id="SFP06573.1"/>
    </source>
</evidence>
<dbReference type="Proteomes" id="UP000199306">
    <property type="component" value="Unassembled WGS sequence"/>
</dbReference>
<accession>A0A1I5MAR9</accession>
<organism evidence="2 3">
    <name type="scientific">Pseudarcicella hirudinis</name>
    <dbReference type="NCBI Taxonomy" id="1079859"/>
    <lineage>
        <taxon>Bacteria</taxon>
        <taxon>Pseudomonadati</taxon>
        <taxon>Bacteroidota</taxon>
        <taxon>Cytophagia</taxon>
        <taxon>Cytophagales</taxon>
        <taxon>Flectobacillaceae</taxon>
        <taxon>Pseudarcicella</taxon>
    </lineage>
</organism>
<protein>
    <submittedName>
        <fullName evidence="2">Uncharacterized protein</fullName>
    </submittedName>
</protein>
<name>A0A1I5MAR9_9BACT</name>
<proteinExistence type="predicted"/>
<sequence length="47" mass="5501">MSDYHYHKYLGSKPRKRKMKLWTRIVLFIAAVGLVGLIITILTKKVI</sequence>
<keyword evidence="1" id="KW-0812">Transmembrane</keyword>
<evidence type="ECO:0000313" key="3">
    <source>
        <dbReference type="Proteomes" id="UP000199306"/>
    </source>
</evidence>
<reference evidence="2 3" key="1">
    <citation type="submission" date="2016-10" db="EMBL/GenBank/DDBJ databases">
        <authorList>
            <person name="de Groot N.N."/>
        </authorList>
    </citation>
    <scope>NUCLEOTIDE SEQUENCE [LARGE SCALE GENOMIC DNA]</scope>
    <source>
        <strain evidence="3">E92,LMG 26720,CCM 7988</strain>
    </source>
</reference>
<feature type="transmembrane region" description="Helical" evidence="1">
    <location>
        <begin position="21"/>
        <end position="42"/>
    </location>
</feature>
<dbReference type="EMBL" id="FOXH01000001">
    <property type="protein sequence ID" value="SFP06573.1"/>
    <property type="molecule type" value="Genomic_DNA"/>
</dbReference>
<evidence type="ECO:0000256" key="1">
    <source>
        <dbReference type="SAM" id="Phobius"/>
    </source>
</evidence>
<dbReference type="RefSeq" id="WP_218159130.1">
    <property type="nucleotide sequence ID" value="NZ_FOXH01000001.1"/>
</dbReference>
<keyword evidence="1" id="KW-1133">Transmembrane helix</keyword>
<keyword evidence="3" id="KW-1185">Reference proteome</keyword>
<gene>
    <name evidence="2" type="ORF">SAMN04515674_101213</name>
</gene>